<comment type="subunit">
    <text evidence="3">Homodimer.</text>
</comment>
<dbReference type="GO" id="GO:0004364">
    <property type="term" value="F:glutathione transferase activity"/>
    <property type="evidence" value="ECO:0007669"/>
    <property type="project" value="UniProtKB-EC"/>
</dbReference>
<dbReference type="Pfam" id="PF13417">
    <property type="entry name" value="GST_N_3"/>
    <property type="match status" value="1"/>
</dbReference>
<dbReference type="PROSITE" id="PS50405">
    <property type="entry name" value="GST_CTER"/>
    <property type="match status" value="1"/>
</dbReference>
<evidence type="ECO:0000256" key="4">
    <source>
        <dbReference type="ARBA" id="ARBA00012452"/>
    </source>
</evidence>
<dbReference type="InterPro" id="IPR010987">
    <property type="entry name" value="Glutathione-S-Trfase_C-like"/>
</dbReference>
<dbReference type="FunFam" id="1.20.1050.10:FF:000008">
    <property type="entry name" value="Glutathione S-transferase theta-1"/>
    <property type="match status" value="1"/>
</dbReference>
<dbReference type="SFLD" id="SFLDS00019">
    <property type="entry name" value="Glutathione_Transferase_(cytos"/>
    <property type="match status" value="1"/>
</dbReference>
<dbReference type="GO" id="GO:0006749">
    <property type="term" value="P:glutathione metabolic process"/>
    <property type="evidence" value="ECO:0007669"/>
    <property type="project" value="TreeGrafter"/>
</dbReference>
<dbReference type="GeneTree" id="ENSGT00940000163205"/>
<reference evidence="10" key="1">
    <citation type="submission" date="2025-08" db="UniProtKB">
        <authorList>
            <consortium name="Ensembl"/>
        </authorList>
    </citation>
    <scope>IDENTIFICATION</scope>
</reference>
<evidence type="ECO:0000259" key="9">
    <source>
        <dbReference type="PROSITE" id="PS50405"/>
    </source>
</evidence>
<protein>
    <recommendedName>
        <fullName evidence="4">glutathione transferase</fullName>
        <ecNumber evidence="4">2.5.1.18</ecNumber>
    </recommendedName>
</protein>
<dbReference type="SFLD" id="SFLDG00358">
    <property type="entry name" value="Main_(cytGST)"/>
    <property type="match status" value="1"/>
</dbReference>
<dbReference type="InterPro" id="IPR004046">
    <property type="entry name" value="GST_C"/>
</dbReference>
<keyword evidence="6" id="KW-0808">Transferase</keyword>
<dbReference type="CDD" id="cd03183">
    <property type="entry name" value="GST_C_Theta"/>
    <property type="match status" value="1"/>
</dbReference>
<dbReference type="OMA" id="YHDEMLA"/>
<evidence type="ECO:0000256" key="2">
    <source>
        <dbReference type="ARBA" id="ARBA00009899"/>
    </source>
</evidence>
<dbReference type="PANTHER" id="PTHR43917:SF9">
    <property type="entry name" value="GLUTATHIONE S-TRANSFERASE THETA-1"/>
    <property type="match status" value="1"/>
</dbReference>
<keyword evidence="5" id="KW-0963">Cytoplasm</keyword>
<dbReference type="SUPFAM" id="SSF52833">
    <property type="entry name" value="Thioredoxin-like"/>
    <property type="match status" value="1"/>
</dbReference>
<keyword evidence="11" id="KW-1185">Reference proteome</keyword>
<dbReference type="Gene3D" id="1.20.1050.10">
    <property type="match status" value="1"/>
</dbReference>
<sequence length="224" mass="25907">MGLELYLDLLSQPCRAVYIFAKKNNIPFTFKPVEVLKGEEGERFGKVNILRRVPALKDGAFTLAESMAILIYLSQKYKTPDHWYPSDIQRRARVDEYLSWQHVAIRANGVKLFWLKLAPEEKLQEAFEDLAVSLKQLEEKFLQDKPFIAGNRISLADLVAITELMQPVAIGYNIFENRPKLSEWRSRVEKFVGKELLQEARKVILSINDLSNMPLFKLFKTFGV</sequence>
<dbReference type="AlphaFoldDB" id="A0A8D0HFH5"/>
<reference evidence="10" key="2">
    <citation type="submission" date="2025-09" db="UniProtKB">
        <authorList>
            <consortium name="Ensembl"/>
        </authorList>
    </citation>
    <scope>IDENTIFICATION</scope>
</reference>
<dbReference type="InterPro" id="IPR040075">
    <property type="entry name" value="GST_N_Theta"/>
</dbReference>
<dbReference type="FunFam" id="3.40.30.10:FF:000086">
    <property type="entry name" value="Glutathione S-transferase theta-1"/>
    <property type="match status" value="1"/>
</dbReference>
<accession>A0A8D0HFH5</accession>
<dbReference type="Gene3D" id="3.40.30.10">
    <property type="entry name" value="Glutaredoxin"/>
    <property type="match status" value="1"/>
</dbReference>
<evidence type="ECO:0000256" key="6">
    <source>
        <dbReference type="ARBA" id="ARBA00022679"/>
    </source>
</evidence>
<dbReference type="InterPro" id="IPR040079">
    <property type="entry name" value="Glutathione_S-Trfase"/>
</dbReference>
<comment type="catalytic activity">
    <reaction evidence="7">
        <text>RX + glutathione = an S-substituted glutathione + a halide anion + H(+)</text>
        <dbReference type="Rhea" id="RHEA:16437"/>
        <dbReference type="ChEBI" id="CHEBI:15378"/>
        <dbReference type="ChEBI" id="CHEBI:16042"/>
        <dbReference type="ChEBI" id="CHEBI:17792"/>
        <dbReference type="ChEBI" id="CHEBI:57925"/>
        <dbReference type="ChEBI" id="CHEBI:90779"/>
        <dbReference type="EC" id="2.5.1.18"/>
    </reaction>
</comment>
<dbReference type="Pfam" id="PF00043">
    <property type="entry name" value="GST_C"/>
    <property type="match status" value="1"/>
</dbReference>
<dbReference type="SUPFAM" id="SSF47616">
    <property type="entry name" value="GST C-terminal domain-like"/>
    <property type="match status" value="1"/>
</dbReference>
<dbReference type="InterPro" id="IPR004045">
    <property type="entry name" value="Glutathione_S-Trfase_N"/>
</dbReference>
<proteinExistence type="inferred from homology"/>
<evidence type="ECO:0000256" key="3">
    <source>
        <dbReference type="ARBA" id="ARBA00011738"/>
    </source>
</evidence>
<evidence type="ECO:0000313" key="10">
    <source>
        <dbReference type="Ensembl" id="ENSSPUP00000020147.1"/>
    </source>
</evidence>
<name>A0A8D0HFH5_SPHPU</name>
<dbReference type="CDD" id="cd03050">
    <property type="entry name" value="GST_N_Theta"/>
    <property type="match status" value="1"/>
</dbReference>
<evidence type="ECO:0000256" key="7">
    <source>
        <dbReference type="ARBA" id="ARBA00047960"/>
    </source>
</evidence>
<dbReference type="InterPro" id="IPR036282">
    <property type="entry name" value="Glutathione-S-Trfase_C_sf"/>
</dbReference>
<evidence type="ECO:0000313" key="11">
    <source>
        <dbReference type="Proteomes" id="UP000694392"/>
    </source>
</evidence>
<feature type="domain" description="GST C-terminal" evidence="9">
    <location>
        <begin position="87"/>
        <end position="215"/>
    </location>
</feature>
<dbReference type="PROSITE" id="PS50404">
    <property type="entry name" value="GST_NTER"/>
    <property type="match status" value="1"/>
</dbReference>
<dbReference type="InterPro" id="IPR040077">
    <property type="entry name" value="GST_C_Theta"/>
</dbReference>
<evidence type="ECO:0000259" key="8">
    <source>
        <dbReference type="PROSITE" id="PS50404"/>
    </source>
</evidence>
<dbReference type="Proteomes" id="UP000694392">
    <property type="component" value="Unplaced"/>
</dbReference>
<dbReference type="GO" id="GO:0005737">
    <property type="term" value="C:cytoplasm"/>
    <property type="evidence" value="ECO:0007669"/>
    <property type="project" value="UniProtKB-SubCell"/>
</dbReference>
<dbReference type="PANTHER" id="PTHR43917">
    <property type="match status" value="1"/>
</dbReference>
<dbReference type="Ensembl" id="ENSSPUT00000021453.1">
    <property type="protein sequence ID" value="ENSSPUP00000020147.1"/>
    <property type="gene ID" value="ENSSPUG00000015464.1"/>
</dbReference>
<comment type="similarity">
    <text evidence="2">Belongs to the GST superfamily. Theta family.</text>
</comment>
<dbReference type="InterPro" id="IPR051369">
    <property type="entry name" value="GST_Theta"/>
</dbReference>
<dbReference type="InterPro" id="IPR036249">
    <property type="entry name" value="Thioredoxin-like_sf"/>
</dbReference>
<organism evidence="10 11">
    <name type="scientific">Sphenodon punctatus</name>
    <name type="common">Tuatara</name>
    <name type="synonym">Hatteria punctata</name>
    <dbReference type="NCBI Taxonomy" id="8508"/>
    <lineage>
        <taxon>Eukaryota</taxon>
        <taxon>Metazoa</taxon>
        <taxon>Chordata</taxon>
        <taxon>Craniata</taxon>
        <taxon>Vertebrata</taxon>
        <taxon>Euteleostomi</taxon>
        <taxon>Lepidosauria</taxon>
        <taxon>Sphenodontia</taxon>
        <taxon>Sphenodontidae</taxon>
        <taxon>Sphenodon</taxon>
    </lineage>
</organism>
<comment type="subcellular location">
    <subcellularLocation>
        <location evidence="1">Cytoplasm</location>
    </subcellularLocation>
</comment>
<evidence type="ECO:0000256" key="5">
    <source>
        <dbReference type="ARBA" id="ARBA00022490"/>
    </source>
</evidence>
<feature type="domain" description="GST N-terminal" evidence="8">
    <location>
        <begin position="1"/>
        <end position="81"/>
    </location>
</feature>
<dbReference type="EC" id="2.5.1.18" evidence="4"/>
<evidence type="ECO:0000256" key="1">
    <source>
        <dbReference type="ARBA" id="ARBA00004496"/>
    </source>
</evidence>